<dbReference type="RefSeq" id="XP_049135517.1">
    <property type="nucleotide sequence ID" value="XM_049279560.1"/>
</dbReference>
<gene>
    <name evidence="2" type="ORF">CLUP02_00512</name>
</gene>
<dbReference type="PANTHER" id="PTHR47718">
    <property type="entry name" value="OS01G0519700 PROTEIN"/>
    <property type="match status" value="1"/>
</dbReference>
<dbReference type="GeneID" id="73334570"/>
<dbReference type="InterPro" id="IPR004330">
    <property type="entry name" value="FAR1_DNA_bnd_dom"/>
</dbReference>
<evidence type="ECO:0000313" key="2">
    <source>
        <dbReference type="EMBL" id="UQC73865.1"/>
    </source>
</evidence>
<reference evidence="2" key="1">
    <citation type="journal article" date="2021" name="Mol. Plant Microbe Interact.">
        <title>Complete Genome Sequence of the Plant-Pathogenic Fungus Colletotrichum lupini.</title>
        <authorList>
            <person name="Baroncelli R."/>
            <person name="Pensec F."/>
            <person name="Da Lio D."/>
            <person name="Boufleur T."/>
            <person name="Vicente I."/>
            <person name="Sarrocco S."/>
            <person name="Picot A."/>
            <person name="Baraldi E."/>
            <person name="Sukno S."/>
            <person name="Thon M."/>
            <person name="Le Floch G."/>
        </authorList>
    </citation>
    <scope>NUCLEOTIDE SEQUENCE</scope>
    <source>
        <strain evidence="2">IMI 504893</strain>
    </source>
</reference>
<sequence length="185" mass="20775">MDLTTQFLPFCISLKLPPMDLTDNSIDDLFARVRLHQRDLGYGVNKLKSRKRQDGSLLRLDLACERGGRPRPSVAKQRQTTTSKTGCPWRARIHQCPNPQDGYRVSVICSEHNHESLATESYSSSRVFRELSRQEPGTEAVSMRVESLSATGRLTSAHMRTAIPHPHEGYPAPILGLFKQIMGCT</sequence>
<evidence type="ECO:0000259" key="1">
    <source>
        <dbReference type="Pfam" id="PF03101"/>
    </source>
</evidence>
<dbReference type="AlphaFoldDB" id="A0A9Q8W915"/>
<feature type="domain" description="FAR1" evidence="1">
    <location>
        <begin position="38"/>
        <end position="115"/>
    </location>
</feature>
<dbReference type="Proteomes" id="UP000830671">
    <property type="component" value="Chromosome 1"/>
</dbReference>
<name>A0A9Q8W915_9PEZI</name>
<dbReference type="EMBL" id="CP019471">
    <property type="protein sequence ID" value="UQC73865.1"/>
    <property type="molecule type" value="Genomic_DNA"/>
</dbReference>
<dbReference type="Pfam" id="PF03101">
    <property type="entry name" value="FAR1"/>
    <property type="match status" value="1"/>
</dbReference>
<protein>
    <recommendedName>
        <fullName evidence="1">FAR1 domain-containing protein</fullName>
    </recommendedName>
</protein>
<organism evidence="2 3">
    <name type="scientific">Colletotrichum lupini</name>
    <dbReference type="NCBI Taxonomy" id="145971"/>
    <lineage>
        <taxon>Eukaryota</taxon>
        <taxon>Fungi</taxon>
        <taxon>Dikarya</taxon>
        <taxon>Ascomycota</taxon>
        <taxon>Pezizomycotina</taxon>
        <taxon>Sordariomycetes</taxon>
        <taxon>Hypocreomycetidae</taxon>
        <taxon>Glomerellales</taxon>
        <taxon>Glomerellaceae</taxon>
        <taxon>Colletotrichum</taxon>
        <taxon>Colletotrichum acutatum species complex</taxon>
    </lineage>
</organism>
<dbReference type="PANTHER" id="PTHR47718:SF13">
    <property type="entry name" value="OS09G0290500 PROTEIN"/>
    <property type="match status" value="1"/>
</dbReference>
<evidence type="ECO:0000313" key="3">
    <source>
        <dbReference type="Proteomes" id="UP000830671"/>
    </source>
</evidence>
<proteinExistence type="predicted"/>
<dbReference type="KEGG" id="clup:CLUP02_00512"/>
<keyword evidence="3" id="KW-1185">Reference proteome</keyword>
<accession>A0A9Q8W915</accession>